<dbReference type="AlphaFoldDB" id="A0A0E3X051"/>
<evidence type="ECO:0000256" key="1">
    <source>
        <dbReference type="SAM" id="Phobius"/>
    </source>
</evidence>
<dbReference type="Gene3D" id="2.60.40.10">
    <property type="entry name" value="Immunoglobulins"/>
    <property type="match status" value="1"/>
</dbReference>
<keyword evidence="1" id="KW-1133">Transmembrane helix</keyword>
<evidence type="ECO:0000313" key="3">
    <source>
        <dbReference type="EMBL" id="AKB84915.1"/>
    </source>
</evidence>
<dbReference type="KEGG" id="mmet:MCMEM_0862"/>
<feature type="transmembrane region" description="Helical" evidence="1">
    <location>
        <begin position="369"/>
        <end position="387"/>
    </location>
</feature>
<organism evidence="3 4">
    <name type="scientific">Methanococcoides methylutens MM1</name>
    <dbReference type="NCBI Taxonomy" id="1434104"/>
    <lineage>
        <taxon>Archaea</taxon>
        <taxon>Methanobacteriati</taxon>
        <taxon>Methanobacteriota</taxon>
        <taxon>Stenosarchaea group</taxon>
        <taxon>Methanomicrobia</taxon>
        <taxon>Methanosarcinales</taxon>
        <taxon>Methanosarcinaceae</taxon>
        <taxon>Methanococcoides</taxon>
    </lineage>
</organism>
<sequence>MTSRKIIVLSFIMAIFVLAIPSLAATNSVEVSDLDDINYEGWFKEEIELSANEEIELGNYTLNYIYPQNGGPFVEDLTVQEKRTDTTGNERFYQIADFSGHEDIYDLKGKVVFIERSLLAFRINEVENGEIKLTVWSKDDIFSDVEISTDVPEFVQFYKDEYVDIPLEINNSGSLDEIFDLGINGDGFYSYEFFSNGYKVSRINVDSGDVETLNLRLHIDKNSPVGNYNLSVSASGRSSDTLYLPFSVTENLNNTSDPELTMQLSSLYVSGEAGSEITVPVRVLNSGNVDLENIELDSISPGSNWDLEFSEDDIERINSEEYRNVDLRIRIPSEAENGDYFVDINAESGDVEADELKLRVNVKSSSNSAWIGLLIIILLVVGLVLAAKKYGRR</sequence>
<keyword evidence="1" id="KW-0812">Transmembrane</keyword>
<dbReference type="InterPro" id="IPR018905">
    <property type="entry name" value="A-galactase_NEW3"/>
</dbReference>
<dbReference type="PANTHER" id="PTHR39198">
    <property type="entry name" value="HYPOTHETICAL MEMBRANE PROTEIN, CONSERVED"/>
    <property type="match status" value="1"/>
</dbReference>
<keyword evidence="4" id="KW-1185">Reference proteome</keyword>
<dbReference type="EMBL" id="CP009518">
    <property type="protein sequence ID" value="AKB84915.1"/>
    <property type="molecule type" value="Genomic_DNA"/>
</dbReference>
<dbReference type="Pfam" id="PF10633">
    <property type="entry name" value="NPCBM_assoc"/>
    <property type="match status" value="1"/>
</dbReference>
<gene>
    <name evidence="3" type="ORF">MCMEM_0862</name>
</gene>
<dbReference type="HOGENOM" id="CLU_701344_0_0_2"/>
<protein>
    <recommendedName>
        <fullName evidence="2">Alpha-galactosidase NEW3 domain-containing protein</fullName>
    </recommendedName>
</protein>
<keyword evidence="1" id="KW-0472">Membrane</keyword>
<dbReference type="Proteomes" id="UP000033048">
    <property type="component" value="Chromosome"/>
</dbReference>
<feature type="domain" description="Alpha-galactosidase NEW3" evidence="2">
    <location>
        <begin position="272"/>
        <end position="346"/>
    </location>
</feature>
<dbReference type="InterPro" id="IPR013783">
    <property type="entry name" value="Ig-like_fold"/>
</dbReference>
<name>A0A0E3X051_METMT</name>
<accession>A0A0E3X051</accession>
<dbReference type="PANTHER" id="PTHR39198:SF1">
    <property type="entry name" value="ALPHA-GALACTOSIDASE NEW3 DOMAIN-CONTAINING PROTEIN"/>
    <property type="match status" value="1"/>
</dbReference>
<dbReference type="STRING" id="1434104.MCMEM_0862"/>
<evidence type="ECO:0000259" key="2">
    <source>
        <dbReference type="Pfam" id="PF10633"/>
    </source>
</evidence>
<evidence type="ECO:0000313" key="4">
    <source>
        <dbReference type="Proteomes" id="UP000033048"/>
    </source>
</evidence>
<reference evidence="3 4" key="1">
    <citation type="submission" date="2014-07" db="EMBL/GenBank/DDBJ databases">
        <title>Methanogenic archaea and the global carbon cycle.</title>
        <authorList>
            <person name="Henriksen J.R."/>
            <person name="Luke J."/>
            <person name="Reinhart S."/>
            <person name="Benedict M.N."/>
            <person name="Youngblut N.D."/>
            <person name="Metcalf M.E."/>
            <person name="Whitaker R.J."/>
            <person name="Metcalf W.W."/>
        </authorList>
    </citation>
    <scope>NUCLEOTIDE SEQUENCE [LARGE SCALE GENOMIC DNA]</scope>
    <source>
        <strain evidence="3 4">MM1</strain>
    </source>
</reference>
<proteinExistence type="predicted"/>